<accession>A0ACC0Z6F9</accession>
<protein>
    <submittedName>
        <fullName evidence="1">Uncharacterized protein</fullName>
    </submittedName>
</protein>
<dbReference type="EMBL" id="CM047738">
    <property type="protein sequence ID" value="KAJ0046876.1"/>
    <property type="molecule type" value="Genomic_DNA"/>
</dbReference>
<reference evidence="2" key="1">
    <citation type="journal article" date="2023" name="G3 (Bethesda)">
        <title>Genome assembly and association tests identify interacting loci associated with vigor, precocity, and sex in interspecific pistachio rootstocks.</title>
        <authorList>
            <person name="Palmer W."/>
            <person name="Jacygrad E."/>
            <person name="Sagayaradj S."/>
            <person name="Cavanaugh K."/>
            <person name="Han R."/>
            <person name="Bertier L."/>
            <person name="Beede B."/>
            <person name="Kafkas S."/>
            <person name="Golino D."/>
            <person name="Preece J."/>
            <person name="Michelmore R."/>
        </authorList>
    </citation>
    <scope>NUCLEOTIDE SEQUENCE [LARGE SCALE GENOMIC DNA]</scope>
</reference>
<comment type="caution">
    <text evidence="1">The sequence shown here is derived from an EMBL/GenBank/DDBJ whole genome shotgun (WGS) entry which is preliminary data.</text>
</comment>
<organism evidence="1 2">
    <name type="scientific">Pistacia integerrima</name>
    <dbReference type="NCBI Taxonomy" id="434235"/>
    <lineage>
        <taxon>Eukaryota</taxon>
        <taxon>Viridiplantae</taxon>
        <taxon>Streptophyta</taxon>
        <taxon>Embryophyta</taxon>
        <taxon>Tracheophyta</taxon>
        <taxon>Spermatophyta</taxon>
        <taxon>Magnoliopsida</taxon>
        <taxon>eudicotyledons</taxon>
        <taxon>Gunneridae</taxon>
        <taxon>Pentapetalae</taxon>
        <taxon>rosids</taxon>
        <taxon>malvids</taxon>
        <taxon>Sapindales</taxon>
        <taxon>Anacardiaceae</taxon>
        <taxon>Pistacia</taxon>
    </lineage>
</organism>
<evidence type="ECO:0000313" key="2">
    <source>
        <dbReference type="Proteomes" id="UP001163603"/>
    </source>
</evidence>
<gene>
    <name evidence="1" type="ORF">Pint_06661</name>
</gene>
<name>A0ACC0Z6F9_9ROSI</name>
<keyword evidence="2" id="KW-1185">Reference proteome</keyword>
<proteinExistence type="predicted"/>
<sequence length="517" mass="57119">MGNQLGFKQYLLSWLILGGITLLQAMSGTRFIYSACSNLMKRHYGISRMQVNNLIVASESGKVFGCFPIAAKEYLPEWMILVIGLMFGSVGYGALYLSISTNYPSLSYGQILFFNVLAGNSICWINTYCDLLAAKNFKHTQDTVTELASGYSGLTGKIYTSLVEGIQGRKLVSEDSSKIYLLLSCLAPATVGLAVALLNCVINVGEYEEAKLFPFVFVIVIATGVYAFIENTAQPFTQMSLQLRVVNFMLVVMLPLVVALLMGARYIITLAKCDTQNTNEGVKITVENHETVVTEKLAVGNENNGLKELVKSVDFWLFYMMNMCGVTLGMVYLNNLEIISESQGYHKPLFLLATSSTFVFFGRVFSLVFTWYTRETSIISKPALTMLIMTSMPLAFFLLIISSKMCLYISTCIIATGLGAITAIVASSTSEFLSTNSNSLINQTSIIPTNVPLGTFLFGYLASLIYDRDGSGDHQLCLGRFKCHHLTFTIWGFISSIGTILSFSLYIRTRKNHSQKL</sequence>
<dbReference type="Proteomes" id="UP001163603">
    <property type="component" value="Chromosome 3"/>
</dbReference>
<evidence type="ECO:0000313" key="1">
    <source>
        <dbReference type="EMBL" id="KAJ0046876.1"/>
    </source>
</evidence>